<dbReference type="PANTHER" id="PTHR47453">
    <property type="entry name" value="PHOSPHOGLUCAN, WATER DIKINASE, CHLOROPLASTIC"/>
    <property type="match status" value="1"/>
</dbReference>
<proteinExistence type="inferred from homology"/>
<dbReference type="Gene3D" id="3.30.470.20">
    <property type="entry name" value="ATP-grasp fold, B domain"/>
    <property type="match status" value="1"/>
</dbReference>
<dbReference type="AlphaFoldDB" id="A0A151U892"/>
<comment type="similarity">
    <text evidence="2">Belongs to the PEP-utilizing enzyme family.</text>
</comment>
<dbReference type="Pfam" id="PF01326">
    <property type="entry name" value="PPDK_N"/>
    <property type="match status" value="1"/>
</dbReference>
<dbReference type="SMART" id="SM01065">
    <property type="entry name" value="CBM_2"/>
    <property type="match status" value="1"/>
</dbReference>
<dbReference type="InterPro" id="IPR002192">
    <property type="entry name" value="PPDK_AMP/ATP-bd"/>
</dbReference>
<dbReference type="InterPro" id="IPR013815">
    <property type="entry name" value="ATP_grasp_subdomain_1"/>
</dbReference>
<dbReference type="GO" id="GO:0005524">
    <property type="term" value="F:ATP binding"/>
    <property type="evidence" value="ECO:0007669"/>
    <property type="project" value="UniProtKB-KW"/>
</dbReference>
<keyword evidence="4" id="KW-0808">Transferase</keyword>
<feature type="domain" description="CBM20" evidence="11">
    <location>
        <begin position="1"/>
        <end position="97"/>
    </location>
</feature>
<comment type="subunit">
    <text evidence="3">Homodimer.</text>
</comment>
<keyword evidence="13" id="KW-1185">Reference proteome</keyword>
<dbReference type="Pfam" id="PF00686">
    <property type="entry name" value="CBM_20"/>
    <property type="match status" value="1"/>
</dbReference>
<sequence length="990" mass="109778">MKHKVRLQVRLDHQVQFGDHLVIRGSTKELGSWTKNVPLKWTQNGWVCVLDFKGTDHIEFKFVTVNKDGSLVWEAGQNRVLNLPEAGHFATVATWNATQENLELQPLDEADDNTEEGNGYEYDASEADPSPFVGQWQGKPISFMQSNEHRSHETQRKWDTSGLQGLSLKLVQADQNARNWWRKLDIVRDIITASLQGEDRLEALLYSAIYLKWINTGQISCFEDGGHHRPNRHAEISRLIFRELERHTSRKDISPQEVLVIRKIHPCLPSFKAEFTASVPLTRIRDIAHRNDIPRDVKLQIKHTIQNKLHRNAGPEDLVATEAMLAKITKNPGEYSEAFVKEFKIFHQELKDFFNAGSLAEQLESIHESMDEYGISALNSFLECKKNMDSAAESTVVREEVIKPLFKTMESLNVLRETIVKGLESGLRNDAPDSAIAMRQKWRLCEIGLEDYSFVLLSRFLNELEAMGGARWLAANVQSKNVNSWDDPLGALIIGVHQLKLSGWKPEECGAIENELIAWSKKGLSEREGNEDGKTIWTLRLKATLDRSKRLTDEYTEELLKIFPQKVQILGKALGIPENSVRTYTEAEIRAGVIFQVSKLCTLLLKAVRNALGSEGWDVLVPGAALGKLVQVERIVPGSLPSSVEGPIILVVNKADGDEEVTAAGRNIVGVILQQELPHLSHLGVRARQARGASSGGVILLPDAETQTSGAKAAACGRLSSLSLVSDKVYSDQGVLASFRVPSGAVLPFGSMELELEKSNSTEAFRSILEKIETTKLEGGELDALCHQLQELISSLKPSKDIIESIGRIFPSNARLIVRSSANVEDLAGIRRAAGVPQREASMAVLVQEMLSPDLSFVLHTVSPTNQDNNLVEAEIASGLGETLASGTRGTPWRISSGKFDGQVQTLAFANFSEELLVRGAGPADGEVIRLTVDYSKKPLTVDSVFRRQLGQRLCAVGFFLERKFGCPQDVEGCLVGKDIFIVQTRPQPL</sequence>
<evidence type="ECO:0000256" key="2">
    <source>
        <dbReference type="ARBA" id="ARBA00007837"/>
    </source>
</evidence>
<dbReference type="GO" id="GO:2001070">
    <property type="term" value="F:starch binding"/>
    <property type="evidence" value="ECO:0007669"/>
    <property type="project" value="InterPro"/>
</dbReference>
<evidence type="ECO:0000313" key="12">
    <source>
        <dbReference type="EMBL" id="KYP75524.1"/>
    </source>
</evidence>
<dbReference type="Gene3D" id="2.60.40.10">
    <property type="entry name" value="Immunoglobulins"/>
    <property type="match status" value="1"/>
</dbReference>
<evidence type="ECO:0000256" key="9">
    <source>
        <dbReference type="ARBA" id="ARBA00022842"/>
    </source>
</evidence>
<keyword evidence="5" id="KW-0479">Metal-binding</keyword>
<dbReference type="OMA" id="VPMNWTE"/>
<dbReference type="Gramene" id="C.cajan_08020.t">
    <property type="protein sequence ID" value="C.cajan_08020.t"/>
    <property type="gene ID" value="C.cajan_08020"/>
</dbReference>
<name>A0A151U892_CAJCA</name>
<dbReference type="Gene3D" id="3.30.1490.20">
    <property type="entry name" value="ATP-grasp fold, A domain"/>
    <property type="match status" value="1"/>
</dbReference>
<dbReference type="SUPFAM" id="SSF56059">
    <property type="entry name" value="Glutathione synthetase ATP-binding domain-like"/>
    <property type="match status" value="1"/>
</dbReference>
<evidence type="ECO:0000256" key="1">
    <source>
        <dbReference type="ARBA" id="ARBA00001946"/>
    </source>
</evidence>
<keyword evidence="9" id="KW-0460">Magnesium</keyword>
<protein>
    <recommendedName>
        <fullName evidence="11">CBM20 domain-containing protein</fullName>
    </recommendedName>
</protein>
<gene>
    <name evidence="12" type="ORF">KK1_008264</name>
</gene>
<keyword evidence="10" id="KW-0119">Carbohydrate metabolism</keyword>
<dbReference type="PROSITE" id="PS51166">
    <property type="entry name" value="CBM20"/>
    <property type="match status" value="1"/>
</dbReference>
<evidence type="ECO:0000256" key="4">
    <source>
        <dbReference type="ARBA" id="ARBA00022679"/>
    </source>
</evidence>
<evidence type="ECO:0000259" key="11">
    <source>
        <dbReference type="PROSITE" id="PS51166"/>
    </source>
</evidence>
<dbReference type="Proteomes" id="UP000075243">
    <property type="component" value="Chromosome 2"/>
</dbReference>
<comment type="cofactor">
    <cofactor evidence="1">
        <name>Mg(2+)</name>
        <dbReference type="ChEBI" id="CHEBI:18420"/>
    </cofactor>
</comment>
<reference evidence="12 13" key="1">
    <citation type="journal article" date="2012" name="Nat. Biotechnol.">
        <title>Draft genome sequence of pigeonpea (Cajanus cajan), an orphan legume crop of resource-poor farmers.</title>
        <authorList>
            <person name="Varshney R.K."/>
            <person name="Chen W."/>
            <person name="Li Y."/>
            <person name="Bharti A.K."/>
            <person name="Saxena R.K."/>
            <person name="Schlueter J.A."/>
            <person name="Donoghue M.T."/>
            <person name="Azam S."/>
            <person name="Fan G."/>
            <person name="Whaley A.M."/>
            <person name="Farmer A.D."/>
            <person name="Sheridan J."/>
            <person name="Iwata A."/>
            <person name="Tuteja R."/>
            <person name="Penmetsa R.V."/>
            <person name="Wu W."/>
            <person name="Upadhyaya H.D."/>
            <person name="Yang S.P."/>
            <person name="Shah T."/>
            <person name="Saxena K.B."/>
            <person name="Michael T."/>
            <person name="McCombie W.R."/>
            <person name="Yang B."/>
            <person name="Zhang G."/>
            <person name="Yang H."/>
            <person name="Wang J."/>
            <person name="Spillane C."/>
            <person name="Cook D.R."/>
            <person name="May G.D."/>
            <person name="Xu X."/>
            <person name="Jackson S.A."/>
        </authorList>
    </citation>
    <scope>NUCLEOTIDE SEQUENCE [LARGE SCALE GENOMIC DNA]</scope>
    <source>
        <strain evidence="13">cv. Asha</strain>
    </source>
</reference>
<dbReference type="InterPro" id="IPR013783">
    <property type="entry name" value="Ig-like_fold"/>
</dbReference>
<dbReference type="InterPro" id="IPR013784">
    <property type="entry name" value="Carb-bd-like_fold"/>
</dbReference>
<evidence type="ECO:0000256" key="5">
    <source>
        <dbReference type="ARBA" id="ARBA00022723"/>
    </source>
</evidence>
<dbReference type="STRING" id="3821.A0A151U892"/>
<keyword evidence="8" id="KW-0067">ATP-binding</keyword>
<dbReference type="InterPro" id="IPR054481">
    <property type="entry name" value="GWD1_pHisD"/>
</dbReference>
<evidence type="ECO:0000313" key="13">
    <source>
        <dbReference type="Proteomes" id="UP000075243"/>
    </source>
</evidence>
<dbReference type="Pfam" id="PF22973">
    <property type="entry name" value="GWD1_pHisD"/>
    <property type="match status" value="1"/>
</dbReference>
<dbReference type="EMBL" id="CM003604">
    <property type="protein sequence ID" value="KYP75524.1"/>
    <property type="molecule type" value="Genomic_DNA"/>
</dbReference>
<dbReference type="SUPFAM" id="SSF49452">
    <property type="entry name" value="Starch-binding domain-like"/>
    <property type="match status" value="1"/>
</dbReference>
<keyword evidence="7" id="KW-0418">Kinase</keyword>
<accession>A0A151U892</accession>
<dbReference type="GO" id="GO:0016301">
    <property type="term" value="F:kinase activity"/>
    <property type="evidence" value="ECO:0007669"/>
    <property type="project" value="UniProtKB-KW"/>
</dbReference>
<dbReference type="GO" id="GO:0046872">
    <property type="term" value="F:metal ion binding"/>
    <property type="evidence" value="ECO:0007669"/>
    <property type="project" value="UniProtKB-KW"/>
</dbReference>
<evidence type="ECO:0000256" key="10">
    <source>
        <dbReference type="ARBA" id="ARBA00023277"/>
    </source>
</evidence>
<organism evidence="12 13">
    <name type="scientific">Cajanus cajan</name>
    <name type="common">Pigeon pea</name>
    <name type="synonym">Cajanus indicus</name>
    <dbReference type="NCBI Taxonomy" id="3821"/>
    <lineage>
        <taxon>Eukaryota</taxon>
        <taxon>Viridiplantae</taxon>
        <taxon>Streptophyta</taxon>
        <taxon>Embryophyta</taxon>
        <taxon>Tracheophyta</taxon>
        <taxon>Spermatophyta</taxon>
        <taxon>Magnoliopsida</taxon>
        <taxon>eudicotyledons</taxon>
        <taxon>Gunneridae</taxon>
        <taxon>Pentapetalae</taxon>
        <taxon>rosids</taxon>
        <taxon>fabids</taxon>
        <taxon>Fabales</taxon>
        <taxon>Fabaceae</taxon>
        <taxon>Papilionoideae</taxon>
        <taxon>50 kb inversion clade</taxon>
        <taxon>NPAAA clade</taxon>
        <taxon>indigoferoid/millettioid clade</taxon>
        <taxon>Phaseoleae</taxon>
        <taxon>Cajanus</taxon>
    </lineage>
</organism>
<evidence type="ECO:0000256" key="6">
    <source>
        <dbReference type="ARBA" id="ARBA00022741"/>
    </source>
</evidence>
<dbReference type="InterPro" id="IPR002044">
    <property type="entry name" value="CBM20"/>
</dbReference>
<dbReference type="PANTHER" id="PTHR47453:SF1">
    <property type="entry name" value="PHOSPHOGLUCAN, WATER DIKINASE, CHLOROPLASTIC"/>
    <property type="match status" value="1"/>
</dbReference>
<evidence type="ECO:0000256" key="7">
    <source>
        <dbReference type="ARBA" id="ARBA00022777"/>
    </source>
</evidence>
<keyword evidence="6" id="KW-0547">Nucleotide-binding</keyword>
<evidence type="ECO:0000256" key="8">
    <source>
        <dbReference type="ARBA" id="ARBA00022840"/>
    </source>
</evidence>
<evidence type="ECO:0000256" key="3">
    <source>
        <dbReference type="ARBA" id="ARBA00011738"/>
    </source>
</evidence>